<comment type="caution">
    <text evidence="1">The sequence shown here is derived from an EMBL/GenBank/DDBJ whole genome shotgun (WGS) entry which is preliminary data.</text>
</comment>
<dbReference type="RefSeq" id="WP_123661624.1">
    <property type="nucleotide sequence ID" value="NZ_RJKE01000001.1"/>
</dbReference>
<gene>
    <name evidence="1" type="ORF">EDD29_0098</name>
</gene>
<reference evidence="1 2" key="1">
    <citation type="submission" date="2018-11" db="EMBL/GenBank/DDBJ databases">
        <title>Sequencing the genomes of 1000 actinobacteria strains.</title>
        <authorList>
            <person name="Klenk H.-P."/>
        </authorList>
    </citation>
    <scope>NUCLEOTIDE SEQUENCE [LARGE SCALE GENOMIC DNA]</scope>
    <source>
        <strain evidence="1 2">DSM 44254</strain>
    </source>
</reference>
<dbReference type="AlphaFoldDB" id="A0A3N1CMS6"/>
<dbReference type="Proteomes" id="UP000272400">
    <property type="component" value="Unassembled WGS sequence"/>
</dbReference>
<protein>
    <submittedName>
        <fullName evidence="1">Uncharacterized protein</fullName>
    </submittedName>
</protein>
<dbReference type="EMBL" id="RJKE01000001">
    <property type="protein sequence ID" value="ROO82617.1"/>
    <property type="molecule type" value="Genomic_DNA"/>
</dbReference>
<name>A0A3N1CMS6_9ACTN</name>
<evidence type="ECO:0000313" key="2">
    <source>
        <dbReference type="Proteomes" id="UP000272400"/>
    </source>
</evidence>
<organism evidence="1 2">
    <name type="scientific">Actinocorallia herbida</name>
    <dbReference type="NCBI Taxonomy" id="58109"/>
    <lineage>
        <taxon>Bacteria</taxon>
        <taxon>Bacillati</taxon>
        <taxon>Actinomycetota</taxon>
        <taxon>Actinomycetes</taxon>
        <taxon>Streptosporangiales</taxon>
        <taxon>Thermomonosporaceae</taxon>
        <taxon>Actinocorallia</taxon>
    </lineage>
</organism>
<keyword evidence="2" id="KW-1185">Reference proteome</keyword>
<evidence type="ECO:0000313" key="1">
    <source>
        <dbReference type="EMBL" id="ROO82617.1"/>
    </source>
</evidence>
<sequence length="185" mass="20601">MMSAPKPRPPMHSNDLIDAVAAEIRQHFRVRPGPNAVASLLASDEIMLSGGEADVIARLALRALGPAGYRLTAANTPGLPDWARELNTRVTDLRAAAGIRPEALTGYLTQLGWRKSADHPRHRAEFWAPHADRHMTREVCVLLDATYEDYPERTLDITRTIAKIESLPHLVVLDELHRIEVPRDV</sequence>
<proteinExistence type="predicted"/>
<accession>A0A3N1CMS6</accession>